<dbReference type="GO" id="GO:0006890">
    <property type="term" value="P:retrograde vesicle-mediated transport, Golgi to endoplasmic reticulum"/>
    <property type="evidence" value="ECO:0007669"/>
    <property type="project" value="InterPro"/>
</dbReference>
<evidence type="ECO:0000256" key="5">
    <source>
        <dbReference type="ARBA" id="ARBA00022490"/>
    </source>
</evidence>
<dbReference type="Gene3D" id="1.25.40.10">
    <property type="entry name" value="Tetratricopeptide repeat domain"/>
    <property type="match status" value="1"/>
</dbReference>
<sequence length="300" mass="32219">MADDELQMVRETFYVGAFGRCLESAQEVHPSSDYAAAEKDALVARANLALAEVKGPAALQQVAASAGEGGDAPGGKAVSLYAKWKTGDQSALSQLKELAQSTHDPTAGALAAAAFASEEDLVEAHSIAAMNHSLEMRALRAAILLMMDRYDLAEELYTDMQNSDDDAAASKLGSIISNAVTGNFQEIYLTLCDLQATYSCGEDAPENMRSLMTFVGKAVANMQRKQWTEALEDLQGAKNLNDKEPVVLANLVAVLRNLGKHEEAEACFAQLLSAQPKHLFAQKQKSLEAAFQRFASEQAD</sequence>
<dbReference type="EMBL" id="CDMZ01005757">
    <property type="protein sequence ID" value="CEM54126.1"/>
    <property type="molecule type" value="Genomic_DNA"/>
</dbReference>
<dbReference type="PANTHER" id="PTHR10805:SF0">
    <property type="entry name" value="COATOMER SUBUNIT EPSILON"/>
    <property type="match status" value="1"/>
</dbReference>
<keyword evidence="4" id="KW-0813">Transport</keyword>
<keyword evidence="9" id="KW-0472">Membrane</keyword>
<dbReference type="GO" id="GO:0000139">
    <property type="term" value="C:Golgi membrane"/>
    <property type="evidence" value="ECO:0007669"/>
    <property type="project" value="UniProtKB-SubCell"/>
</dbReference>
<dbReference type="InterPro" id="IPR011990">
    <property type="entry name" value="TPR-like_helical_dom_sf"/>
</dbReference>
<evidence type="ECO:0000256" key="4">
    <source>
        <dbReference type="ARBA" id="ARBA00022448"/>
    </source>
</evidence>
<keyword evidence="8" id="KW-0333">Golgi apparatus</keyword>
<dbReference type="Pfam" id="PF04733">
    <property type="entry name" value="Coatomer_E"/>
    <property type="match status" value="1"/>
</dbReference>
<keyword evidence="5" id="KW-0963">Cytoplasm</keyword>
<organism evidence="11">
    <name type="scientific">Chromera velia CCMP2878</name>
    <dbReference type="NCBI Taxonomy" id="1169474"/>
    <lineage>
        <taxon>Eukaryota</taxon>
        <taxon>Sar</taxon>
        <taxon>Alveolata</taxon>
        <taxon>Colpodellida</taxon>
        <taxon>Chromeraceae</taxon>
        <taxon>Chromera</taxon>
    </lineage>
</organism>
<dbReference type="InterPro" id="IPR006822">
    <property type="entry name" value="Coatomer_esu"/>
</dbReference>
<evidence type="ECO:0000256" key="6">
    <source>
        <dbReference type="ARBA" id="ARBA00022892"/>
    </source>
</evidence>
<dbReference type="GO" id="GO:0006891">
    <property type="term" value="P:intra-Golgi vesicle-mediated transport"/>
    <property type="evidence" value="ECO:0007669"/>
    <property type="project" value="TreeGrafter"/>
</dbReference>
<evidence type="ECO:0000256" key="7">
    <source>
        <dbReference type="ARBA" id="ARBA00022927"/>
    </source>
</evidence>
<evidence type="ECO:0000256" key="1">
    <source>
        <dbReference type="ARBA" id="ARBA00004255"/>
    </source>
</evidence>
<evidence type="ECO:0000256" key="3">
    <source>
        <dbReference type="ARBA" id="ARBA00008827"/>
    </source>
</evidence>
<gene>
    <name evidence="11" type="ORF">Cvel_12525</name>
</gene>
<reference evidence="11" key="1">
    <citation type="submission" date="2014-11" db="EMBL/GenBank/DDBJ databases">
        <authorList>
            <person name="Otto D Thomas"/>
            <person name="Naeem Raeece"/>
        </authorList>
    </citation>
    <scope>NUCLEOTIDE SEQUENCE</scope>
</reference>
<dbReference type="GO" id="GO:0030126">
    <property type="term" value="C:COPI vesicle coat"/>
    <property type="evidence" value="ECO:0007669"/>
    <property type="project" value="TreeGrafter"/>
</dbReference>
<name>A0A0G4IAH7_9ALVE</name>
<evidence type="ECO:0000313" key="11">
    <source>
        <dbReference type="EMBL" id="CEM54126.1"/>
    </source>
</evidence>
<protein>
    <submittedName>
        <fullName evidence="11">Uncharacterized protein</fullName>
    </submittedName>
</protein>
<keyword evidence="7" id="KW-0653">Protein transport</keyword>
<dbReference type="PhylomeDB" id="A0A0G4IAH7"/>
<dbReference type="VEuPathDB" id="CryptoDB:Cvel_12525"/>
<dbReference type="GO" id="GO:0015031">
    <property type="term" value="P:protein transport"/>
    <property type="evidence" value="ECO:0007669"/>
    <property type="project" value="UniProtKB-KW"/>
</dbReference>
<comment type="subcellular location">
    <subcellularLocation>
        <location evidence="2">Cytoplasmic vesicle</location>
        <location evidence="2">COPI-coated vesicle membrane</location>
        <topology evidence="2">Peripheral membrane protein</topology>
        <orientation evidence="2">Cytoplasmic side</orientation>
    </subcellularLocation>
    <subcellularLocation>
        <location evidence="1">Golgi apparatus membrane</location>
        <topology evidence="1">Peripheral membrane protein</topology>
        <orientation evidence="1">Cytoplasmic side</orientation>
    </subcellularLocation>
</comment>
<keyword evidence="6" id="KW-0931">ER-Golgi transport</keyword>
<evidence type="ECO:0000256" key="9">
    <source>
        <dbReference type="ARBA" id="ARBA00023136"/>
    </source>
</evidence>
<accession>A0A0G4IAH7</accession>
<dbReference type="SUPFAM" id="SSF48452">
    <property type="entry name" value="TPR-like"/>
    <property type="match status" value="1"/>
</dbReference>
<dbReference type="PANTHER" id="PTHR10805">
    <property type="entry name" value="COATOMER SUBUNIT EPSILON"/>
    <property type="match status" value="1"/>
</dbReference>
<evidence type="ECO:0000256" key="8">
    <source>
        <dbReference type="ARBA" id="ARBA00023034"/>
    </source>
</evidence>
<evidence type="ECO:0000256" key="10">
    <source>
        <dbReference type="ARBA" id="ARBA00023329"/>
    </source>
</evidence>
<dbReference type="GO" id="GO:0006888">
    <property type="term" value="P:endoplasmic reticulum to Golgi vesicle-mediated transport"/>
    <property type="evidence" value="ECO:0007669"/>
    <property type="project" value="TreeGrafter"/>
</dbReference>
<proteinExistence type="inferred from homology"/>
<keyword evidence="10" id="KW-0968">Cytoplasmic vesicle</keyword>
<dbReference type="AlphaFoldDB" id="A0A0G4IAH7"/>
<evidence type="ECO:0000256" key="2">
    <source>
        <dbReference type="ARBA" id="ARBA00004347"/>
    </source>
</evidence>
<comment type="similarity">
    <text evidence="3">Belongs to the COPE family.</text>
</comment>
<dbReference type="GO" id="GO:0005198">
    <property type="term" value="F:structural molecule activity"/>
    <property type="evidence" value="ECO:0007669"/>
    <property type="project" value="InterPro"/>
</dbReference>